<dbReference type="Proteomes" id="UP000029267">
    <property type="component" value="Unassembled WGS sequence"/>
</dbReference>
<name>A0ABU6BD04_9BACL</name>
<evidence type="ECO:0000313" key="2">
    <source>
        <dbReference type="Proteomes" id="UP000029267"/>
    </source>
</evidence>
<gene>
    <name evidence="1" type="ORF">EP10_000625</name>
</gene>
<reference evidence="1 2" key="1">
    <citation type="journal article" date="2014" name="Genome Announc.">
        <title>Draft Genome Sequence of Geobacillus icigianus Strain G1w1T Isolated from Hot Springs in the Valley of Geysers, Kamchatka (Russian Federation).</title>
        <authorList>
            <person name="Bryanskaya A.V."/>
            <person name="Rozanov A.S."/>
            <person name="Logacheva M.D."/>
            <person name="Kotenko A.V."/>
            <person name="Peltek S.E."/>
        </authorList>
    </citation>
    <scope>NUCLEOTIDE SEQUENCE [LARGE SCALE GENOMIC DNA]</scope>
    <source>
        <strain evidence="1 2">G1w1</strain>
    </source>
</reference>
<evidence type="ECO:0000313" key="1">
    <source>
        <dbReference type="EMBL" id="MEB3749786.1"/>
    </source>
</evidence>
<comment type="caution">
    <text evidence="1">The sequence shown here is derived from an EMBL/GenBank/DDBJ whole genome shotgun (WGS) entry which is preliminary data.</text>
</comment>
<proteinExistence type="predicted"/>
<dbReference type="EMBL" id="JPYA02000001">
    <property type="protein sequence ID" value="MEB3749786.1"/>
    <property type="molecule type" value="Genomic_DNA"/>
</dbReference>
<organism evidence="1 2">
    <name type="scientific">Geobacillus icigianus</name>
    <dbReference type="NCBI Taxonomy" id="1430331"/>
    <lineage>
        <taxon>Bacteria</taxon>
        <taxon>Bacillati</taxon>
        <taxon>Bacillota</taxon>
        <taxon>Bacilli</taxon>
        <taxon>Bacillales</taxon>
        <taxon>Anoxybacillaceae</taxon>
        <taxon>Geobacillus</taxon>
    </lineage>
</organism>
<sequence>MKVRCRLGRALFLCEGEKGKGISFLLVDEKRTRN</sequence>
<protein>
    <submittedName>
        <fullName evidence="1">Uncharacterized protein</fullName>
    </submittedName>
</protein>
<keyword evidence="2" id="KW-1185">Reference proteome</keyword>
<accession>A0ABU6BD04</accession>